<name>A0A142JMC5_9BURK</name>
<dbReference type="InterPro" id="IPR009075">
    <property type="entry name" value="AcylCo_DH/oxidase_C"/>
</dbReference>
<evidence type="ECO:0000259" key="8">
    <source>
        <dbReference type="Pfam" id="PF02771"/>
    </source>
</evidence>
<dbReference type="InterPro" id="IPR006089">
    <property type="entry name" value="Acyl-CoA_DH_CS"/>
</dbReference>
<evidence type="ECO:0000313" key="10">
    <source>
        <dbReference type="Proteomes" id="UP000075238"/>
    </source>
</evidence>
<evidence type="ECO:0000256" key="4">
    <source>
        <dbReference type="ARBA" id="ARBA00022827"/>
    </source>
</evidence>
<organism evidence="9 10">
    <name type="scientific">Cupriavidus nantongensis</name>
    <dbReference type="NCBI Taxonomy" id="1796606"/>
    <lineage>
        <taxon>Bacteria</taxon>
        <taxon>Pseudomonadati</taxon>
        <taxon>Pseudomonadota</taxon>
        <taxon>Betaproteobacteria</taxon>
        <taxon>Burkholderiales</taxon>
        <taxon>Burkholderiaceae</taxon>
        <taxon>Cupriavidus</taxon>
    </lineage>
</organism>
<evidence type="ECO:0000256" key="3">
    <source>
        <dbReference type="ARBA" id="ARBA00022630"/>
    </source>
</evidence>
<dbReference type="AlphaFoldDB" id="A0A142JMC5"/>
<feature type="domain" description="Acyl-CoA dehydrogenase/oxidase C-terminal" evidence="6">
    <location>
        <begin position="235"/>
        <end position="380"/>
    </location>
</feature>
<dbReference type="Gene3D" id="2.40.110.10">
    <property type="entry name" value="Butyryl-CoA Dehydrogenase, subunit A, domain 2"/>
    <property type="match status" value="1"/>
</dbReference>
<dbReference type="Proteomes" id="UP000075238">
    <property type="component" value="Chromosome 1"/>
</dbReference>
<comment type="similarity">
    <text evidence="2">Belongs to the acyl-CoA dehydrogenase family.</text>
</comment>
<dbReference type="InterPro" id="IPR006091">
    <property type="entry name" value="Acyl-CoA_Oxase/DH_mid-dom"/>
</dbReference>
<evidence type="ECO:0000259" key="7">
    <source>
        <dbReference type="Pfam" id="PF02770"/>
    </source>
</evidence>
<dbReference type="Gene3D" id="1.20.140.10">
    <property type="entry name" value="Butyryl-CoA Dehydrogenase, subunit A, domain 3"/>
    <property type="match status" value="1"/>
</dbReference>
<dbReference type="GO" id="GO:0033539">
    <property type="term" value="P:fatty acid beta-oxidation using acyl-CoA dehydrogenase"/>
    <property type="evidence" value="ECO:0007669"/>
    <property type="project" value="TreeGrafter"/>
</dbReference>
<keyword evidence="10" id="KW-1185">Reference proteome</keyword>
<comment type="cofactor">
    <cofactor evidence="1">
        <name>FAD</name>
        <dbReference type="ChEBI" id="CHEBI:57692"/>
    </cofactor>
</comment>
<dbReference type="PROSITE" id="PS00073">
    <property type="entry name" value="ACYL_COA_DH_2"/>
    <property type="match status" value="1"/>
</dbReference>
<dbReference type="PANTHER" id="PTHR43884:SF34">
    <property type="entry name" value="ACYL-COA DEHYDROGENASE FAMILY PROTEIN"/>
    <property type="match status" value="1"/>
</dbReference>
<evidence type="ECO:0000259" key="6">
    <source>
        <dbReference type="Pfam" id="PF00441"/>
    </source>
</evidence>
<feature type="domain" description="Acyl-CoA dehydrogenase/oxidase N-terminal" evidence="8">
    <location>
        <begin position="6"/>
        <end position="120"/>
    </location>
</feature>
<dbReference type="InterPro" id="IPR009100">
    <property type="entry name" value="AcylCoA_DH/oxidase_NM_dom_sf"/>
</dbReference>
<sequence>MDFQLNDEQSMMVDSARKVAERFGLEYWREIDDKKAFPTEYWKAVCEAGLGGAALPSEYGGSDLGVLDLALIIETLSAGGGGSTVGQLFMINPIFGGVSISRFGTDEMKKELLPKLVAGEINFCMALTEPDAGSNSLEIRTFAQEDGDGWILNGRKIWITAVPDAQKMLVVARTKKLADSKSRTDGISMFMVDVERDGLTHSAIDKVGTRTLASSSVFFDNVRVHPNELVGTLHGGWRELLDVLNTERIVTTAGLVGTGDLAIKLAVQYANDRKVFGDKPISAYQGLQFPLAQCHAEVAAARLLNYKAAANFDAGLPYSSEANAAKLLAAQAVARTTERAMQTMGGMGYAKEYHVERLWRDCRLFRFAPISEEMILNFIAVHELGMPKSY</sequence>
<dbReference type="RefSeq" id="WP_062801068.1">
    <property type="nucleotide sequence ID" value="NZ_CP014844.1"/>
</dbReference>
<dbReference type="Gene3D" id="1.10.540.10">
    <property type="entry name" value="Acyl-CoA dehydrogenase/oxidase, N-terminal domain"/>
    <property type="match status" value="1"/>
</dbReference>
<dbReference type="STRING" id="1796606.A2G96_16640"/>
<dbReference type="Pfam" id="PF02771">
    <property type="entry name" value="Acyl-CoA_dh_N"/>
    <property type="match status" value="1"/>
</dbReference>
<dbReference type="SUPFAM" id="SSF47203">
    <property type="entry name" value="Acyl-CoA dehydrogenase C-terminal domain-like"/>
    <property type="match status" value="1"/>
</dbReference>
<dbReference type="CDD" id="cd00567">
    <property type="entry name" value="ACAD"/>
    <property type="match status" value="1"/>
</dbReference>
<feature type="domain" description="Acyl-CoA oxidase/dehydrogenase middle" evidence="7">
    <location>
        <begin position="124"/>
        <end position="222"/>
    </location>
</feature>
<dbReference type="InterPro" id="IPR036250">
    <property type="entry name" value="AcylCo_DH-like_C"/>
</dbReference>
<dbReference type="InterPro" id="IPR013786">
    <property type="entry name" value="AcylCoA_DH/ox_N"/>
</dbReference>
<keyword evidence="4" id="KW-0274">FAD</keyword>
<evidence type="ECO:0000256" key="1">
    <source>
        <dbReference type="ARBA" id="ARBA00001974"/>
    </source>
</evidence>
<evidence type="ECO:0000313" key="9">
    <source>
        <dbReference type="EMBL" id="AMR79237.1"/>
    </source>
</evidence>
<dbReference type="Pfam" id="PF00441">
    <property type="entry name" value="Acyl-CoA_dh_1"/>
    <property type="match status" value="1"/>
</dbReference>
<dbReference type="GO" id="GO:0003995">
    <property type="term" value="F:acyl-CoA dehydrogenase activity"/>
    <property type="evidence" value="ECO:0007669"/>
    <property type="project" value="InterPro"/>
</dbReference>
<proteinExistence type="inferred from homology"/>
<dbReference type="Pfam" id="PF02770">
    <property type="entry name" value="Acyl-CoA_dh_M"/>
    <property type="match status" value="1"/>
</dbReference>
<protein>
    <submittedName>
        <fullName evidence="9">Acyl-CoA dehydrogenase</fullName>
    </submittedName>
</protein>
<dbReference type="EMBL" id="CP014844">
    <property type="protein sequence ID" value="AMR79237.1"/>
    <property type="molecule type" value="Genomic_DNA"/>
</dbReference>
<dbReference type="PANTHER" id="PTHR43884">
    <property type="entry name" value="ACYL-COA DEHYDROGENASE"/>
    <property type="match status" value="1"/>
</dbReference>
<keyword evidence="3" id="KW-0285">Flavoprotein</keyword>
<dbReference type="FunFam" id="2.40.110.10:FF:000002">
    <property type="entry name" value="Acyl-CoA dehydrogenase fadE12"/>
    <property type="match status" value="1"/>
</dbReference>
<evidence type="ECO:0000256" key="2">
    <source>
        <dbReference type="ARBA" id="ARBA00009347"/>
    </source>
</evidence>
<dbReference type="PIRSF" id="PIRSF016578">
    <property type="entry name" value="HsaA"/>
    <property type="match status" value="1"/>
</dbReference>
<accession>A0A142JMC5</accession>
<dbReference type="GO" id="GO:0050660">
    <property type="term" value="F:flavin adenine dinucleotide binding"/>
    <property type="evidence" value="ECO:0007669"/>
    <property type="project" value="InterPro"/>
</dbReference>
<evidence type="ECO:0000256" key="5">
    <source>
        <dbReference type="ARBA" id="ARBA00023002"/>
    </source>
</evidence>
<dbReference type="KEGG" id="cnan:A2G96_16640"/>
<dbReference type="GO" id="GO:0046359">
    <property type="term" value="P:butyrate catabolic process"/>
    <property type="evidence" value="ECO:0007669"/>
    <property type="project" value="TreeGrafter"/>
</dbReference>
<keyword evidence="5" id="KW-0560">Oxidoreductase</keyword>
<dbReference type="InterPro" id="IPR046373">
    <property type="entry name" value="Acyl-CoA_Oxase/DH_mid-dom_sf"/>
</dbReference>
<gene>
    <name evidence="9" type="ORF">A2G96_16640</name>
</gene>
<dbReference type="OrthoDB" id="9769473at2"/>
<dbReference type="SUPFAM" id="SSF56645">
    <property type="entry name" value="Acyl-CoA dehydrogenase NM domain-like"/>
    <property type="match status" value="1"/>
</dbReference>
<reference evidence="9 10" key="1">
    <citation type="submission" date="2016-03" db="EMBL/GenBank/DDBJ databases">
        <title>Complete genome sequence of a novel chlorpyrifos degrading bacterium, Cupriavidus nantongensis sp. X1.</title>
        <authorList>
            <person name="Fang L."/>
        </authorList>
    </citation>
    <scope>NUCLEOTIDE SEQUENCE [LARGE SCALE GENOMIC DNA]</scope>
    <source>
        <strain evidence="9 10">X1</strain>
    </source>
</reference>
<dbReference type="InterPro" id="IPR037069">
    <property type="entry name" value="AcylCoA_DH/ox_N_sf"/>
</dbReference>